<sequence>MIPATPVATVSVPNVELLGSCCPATKREAVACNGVVAGALIPNGDLPRTIGLGLAWVKDIDVLGPLTTAWRIRLDSEGIEPGLNCC</sequence>
<reference evidence="3" key="1">
    <citation type="submission" date="2016-06" db="UniProtKB">
        <authorList>
            <consortium name="WormBaseParasite"/>
        </authorList>
    </citation>
    <scope>IDENTIFICATION</scope>
</reference>
<reference evidence="1 2" key="2">
    <citation type="submission" date="2018-11" db="EMBL/GenBank/DDBJ databases">
        <authorList>
            <consortium name="Pathogen Informatics"/>
        </authorList>
    </citation>
    <scope>NUCLEOTIDE SEQUENCE [LARGE SCALE GENOMIC DNA]</scope>
    <source>
        <strain evidence="1">Dakar</strain>
        <strain evidence="2">Dakar, Senegal</strain>
    </source>
</reference>
<protein>
    <submittedName>
        <fullName evidence="3">Amidase domain-containing protein</fullName>
    </submittedName>
</protein>
<organism evidence="3">
    <name type="scientific">Schistosoma curassoni</name>
    <dbReference type="NCBI Taxonomy" id="6186"/>
    <lineage>
        <taxon>Eukaryota</taxon>
        <taxon>Metazoa</taxon>
        <taxon>Spiralia</taxon>
        <taxon>Lophotrochozoa</taxon>
        <taxon>Platyhelminthes</taxon>
        <taxon>Trematoda</taxon>
        <taxon>Digenea</taxon>
        <taxon>Strigeidida</taxon>
        <taxon>Schistosomatoidea</taxon>
        <taxon>Schistosomatidae</taxon>
        <taxon>Schistosoma</taxon>
    </lineage>
</organism>
<evidence type="ECO:0000313" key="1">
    <source>
        <dbReference type="EMBL" id="VDO65507.1"/>
    </source>
</evidence>
<gene>
    <name evidence="1" type="ORF">SCUD_LOCUS1082</name>
</gene>
<evidence type="ECO:0000313" key="3">
    <source>
        <dbReference type="WBParaSite" id="SCUD_0000108101-mRNA-1"/>
    </source>
</evidence>
<accession>A0A183JEG9</accession>
<dbReference type="AlphaFoldDB" id="A0A183JEG9"/>
<dbReference type="Proteomes" id="UP000279833">
    <property type="component" value="Unassembled WGS sequence"/>
</dbReference>
<evidence type="ECO:0000313" key="2">
    <source>
        <dbReference type="Proteomes" id="UP000279833"/>
    </source>
</evidence>
<keyword evidence="2" id="KW-1185">Reference proteome</keyword>
<dbReference type="EMBL" id="UZAK01000835">
    <property type="protein sequence ID" value="VDO65507.1"/>
    <property type="molecule type" value="Genomic_DNA"/>
</dbReference>
<proteinExistence type="predicted"/>
<name>A0A183JEG9_9TREM</name>
<dbReference type="WBParaSite" id="SCUD_0000108101-mRNA-1">
    <property type="protein sequence ID" value="SCUD_0000108101-mRNA-1"/>
    <property type="gene ID" value="SCUD_0000108101"/>
</dbReference>